<dbReference type="GO" id="GO:0000160">
    <property type="term" value="P:phosphorelay signal transduction system"/>
    <property type="evidence" value="ECO:0007669"/>
    <property type="project" value="InterPro"/>
</dbReference>
<dbReference type="CDD" id="cd06170">
    <property type="entry name" value="LuxR_C_like"/>
    <property type="match status" value="1"/>
</dbReference>
<dbReference type="CDD" id="cd17535">
    <property type="entry name" value="REC_NarL-like"/>
    <property type="match status" value="1"/>
</dbReference>
<evidence type="ECO:0000256" key="2">
    <source>
        <dbReference type="ARBA" id="ARBA00023125"/>
    </source>
</evidence>
<organism evidence="6 7">
    <name type="scientific">Terracoccus luteus</name>
    <dbReference type="NCBI Taxonomy" id="53356"/>
    <lineage>
        <taxon>Bacteria</taxon>
        <taxon>Bacillati</taxon>
        <taxon>Actinomycetota</taxon>
        <taxon>Actinomycetes</taxon>
        <taxon>Micrococcales</taxon>
        <taxon>Intrasporangiaceae</taxon>
        <taxon>Terracoccus</taxon>
    </lineage>
</organism>
<dbReference type="RefSeq" id="WP_121032579.1">
    <property type="nucleotide sequence ID" value="NZ_JACHVT010000002.1"/>
</dbReference>
<dbReference type="PROSITE" id="PS50110">
    <property type="entry name" value="RESPONSE_REGULATORY"/>
    <property type="match status" value="1"/>
</dbReference>
<feature type="domain" description="HTH luxR-type" evidence="4">
    <location>
        <begin position="142"/>
        <end position="207"/>
    </location>
</feature>
<dbReference type="Gene3D" id="3.40.50.2300">
    <property type="match status" value="1"/>
</dbReference>
<dbReference type="AlphaFoldDB" id="A0A839PS59"/>
<evidence type="ECO:0000256" key="3">
    <source>
        <dbReference type="PROSITE-ProRule" id="PRU00169"/>
    </source>
</evidence>
<protein>
    <submittedName>
        <fullName evidence="6">DNA-binding NarL/FixJ family response regulator</fullName>
    </submittedName>
</protein>
<comment type="caution">
    <text evidence="6">The sequence shown here is derived from an EMBL/GenBank/DDBJ whole genome shotgun (WGS) entry which is preliminary data.</text>
</comment>
<dbReference type="InterPro" id="IPR039420">
    <property type="entry name" value="WalR-like"/>
</dbReference>
<evidence type="ECO:0000313" key="6">
    <source>
        <dbReference type="EMBL" id="MBB2985634.1"/>
    </source>
</evidence>
<sequence length="209" mass="21663">MSAPVRVVLVDDHRLVRAGLRAVIDAEADLEVVGEAADGSEVEAVVARTAPDVVLMDLSMPVVDGIEATRSLRSTGHRAAVVVLTSFAESNRVAAALEAGAVGYLLKDSEPRDVVVAVRAAAAGHAPIDPRVARVLLPSTGGGDGGPALSPRERQVLALVATGMANKQIGRALGITERTVKVHLGNVFRHIGVGDRTSAALWARDHGIT</sequence>
<dbReference type="PRINTS" id="PR00038">
    <property type="entry name" value="HTHLUXR"/>
</dbReference>
<dbReference type="InterPro" id="IPR058245">
    <property type="entry name" value="NreC/VraR/RcsB-like_REC"/>
</dbReference>
<dbReference type="Pfam" id="PF00072">
    <property type="entry name" value="Response_reg"/>
    <property type="match status" value="1"/>
</dbReference>
<evidence type="ECO:0000256" key="1">
    <source>
        <dbReference type="ARBA" id="ARBA00022553"/>
    </source>
</evidence>
<dbReference type="OrthoDB" id="9808843at2"/>
<dbReference type="InterPro" id="IPR016032">
    <property type="entry name" value="Sig_transdc_resp-reg_C-effctor"/>
</dbReference>
<feature type="modified residue" description="4-aspartylphosphate" evidence="3">
    <location>
        <position position="57"/>
    </location>
</feature>
<accession>A0A839PS59</accession>
<gene>
    <name evidence="6" type="ORF">FHW14_000783</name>
</gene>
<keyword evidence="2 6" id="KW-0238">DNA-binding</keyword>
<dbReference type="Proteomes" id="UP000590811">
    <property type="component" value="Unassembled WGS sequence"/>
</dbReference>
<dbReference type="SMART" id="SM00421">
    <property type="entry name" value="HTH_LUXR"/>
    <property type="match status" value="1"/>
</dbReference>
<dbReference type="GO" id="GO:0006355">
    <property type="term" value="P:regulation of DNA-templated transcription"/>
    <property type="evidence" value="ECO:0007669"/>
    <property type="project" value="InterPro"/>
</dbReference>
<dbReference type="PROSITE" id="PS50043">
    <property type="entry name" value="HTH_LUXR_2"/>
    <property type="match status" value="1"/>
</dbReference>
<evidence type="ECO:0000259" key="4">
    <source>
        <dbReference type="PROSITE" id="PS50043"/>
    </source>
</evidence>
<reference evidence="6 7" key="1">
    <citation type="submission" date="2020-08" db="EMBL/GenBank/DDBJ databases">
        <title>Genomic Encyclopedia of Type Strains, Phase IV (KMG-V): Genome sequencing to study the core and pangenomes of soil and plant-associated prokaryotes.</title>
        <authorList>
            <person name="Whitman W."/>
        </authorList>
    </citation>
    <scope>NUCLEOTIDE SEQUENCE [LARGE SCALE GENOMIC DNA]</scope>
    <source>
        <strain evidence="6 7">B3ACCR2</strain>
    </source>
</reference>
<dbReference type="InterPro" id="IPR011006">
    <property type="entry name" value="CheY-like_superfamily"/>
</dbReference>
<keyword evidence="1 3" id="KW-0597">Phosphoprotein</keyword>
<evidence type="ECO:0000313" key="7">
    <source>
        <dbReference type="Proteomes" id="UP000590811"/>
    </source>
</evidence>
<dbReference type="InterPro" id="IPR000792">
    <property type="entry name" value="Tscrpt_reg_LuxR_C"/>
</dbReference>
<feature type="domain" description="Response regulatory" evidence="5">
    <location>
        <begin position="6"/>
        <end position="122"/>
    </location>
</feature>
<dbReference type="SUPFAM" id="SSF46894">
    <property type="entry name" value="C-terminal effector domain of the bipartite response regulators"/>
    <property type="match status" value="1"/>
</dbReference>
<dbReference type="EMBL" id="JACHVT010000002">
    <property type="protein sequence ID" value="MBB2985634.1"/>
    <property type="molecule type" value="Genomic_DNA"/>
</dbReference>
<dbReference type="PANTHER" id="PTHR43214:SF43">
    <property type="entry name" value="TWO-COMPONENT RESPONSE REGULATOR"/>
    <property type="match status" value="1"/>
</dbReference>
<dbReference type="InterPro" id="IPR001789">
    <property type="entry name" value="Sig_transdc_resp-reg_receiver"/>
</dbReference>
<evidence type="ECO:0000259" key="5">
    <source>
        <dbReference type="PROSITE" id="PS50110"/>
    </source>
</evidence>
<name>A0A839PS59_9MICO</name>
<dbReference type="PANTHER" id="PTHR43214">
    <property type="entry name" value="TWO-COMPONENT RESPONSE REGULATOR"/>
    <property type="match status" value="1"/>
</dbReference>
<proteinExistence type="predicted"/>
<dbReference type="SMART" id="SM00448">
    <property type="entry name" value="REC"/>
    <property type="match status" value="1"/>
</dbReference>
<dbReference type="SUPFAM" id="SSF52172">
    <property type="entry name" value="CheY-like"/>
    <property type="match status" value="1"/>
</dbReference>
<dbReference type="Pfam" id="PF00196">
    <property type="entry name" value="GerE"/>
    <property type="match status" value="1"/>
</dbReference>
<dbReference type="GO" id="GO:0003677">
    <property type="term" value="F:DNA binding"/>
    <property type="evidence" value="ECO:0007669"/>
    <property type="project" value="UniProtKB-KW"/>
</dbReference>